<accession>A0AAW8NAZ7</accession>
<name>A0AAW8NAZ7_PSEOX</name>
<sequence length="168" mass="18113">MQSIELTFGDSTDSAIRADWARLAEAGIPSLAGHTSPSNSPHITLAAGADMQLPDTLRNLWQRLPLDISFSGVHIFPARTGTYVLARSVVVTRRLLELHGLLHAGISGALPLTLPDAWTPHVTLARRVPAHQLGTAMDLLDLRLAGRCTEARLWDSNTRTLASLSNPA</sequence>
<protein>
    <submittedName>
        <fullName evidence="1">2'-5' RNA ligase</fullName>
    </submittedName>
</protein>
<dbReference type="AlphaFoldDB" id="A0AAW8NAZ7"/>
<dbReference type="GeneID" id="97421622"/>
<dbReference type="Pfam" id="PF13563">
    <property type="entry name" value="2_5_RNA_ligase2"/>
    <property type="match status" value="1"/>
</dbReference>
<keyword evidence="1" id="KW-0436">Ligase</keyword>
<reference evidence="1" key="1">
    <citation type="submission" date="2023-07" db="EMBL/GenBank/DDBJ databases">
        <title>Sorghum-associated microbial communities from plants grown in Nebraska, USA.</title>
        <authorList>
            <person name="Schachtman D."/>
        </authorList>
    </citation>
    <scope>NUCLEOTIDE SEQUENCE</scope>
    <source>
        <strain evidence="1">BE261</strain>
    </source>
</reference>
<dbReference type="InterPro" id="IPR009097">
    <property type="entry name" value="Cyclic_Pdiesterase"/>
</dbReference>
<dbReference type="RefSeq" id="WP_174178314.1">
    <property type="nucleotide sequence ID" value="NZ_JABTYH010000014.1"/>
</dbReference>
<dbReference type="Gene3D" id="3.90.1140.10">
    <property type="entry name" value="Cyclic phosphodiesterase"/>
    <property type="match status" value="1"/>
</dbReference>
<comment type="caution">
    <text evidence="1">The sequence shown here is derived from an EMBL/GenBank/DDBJ whole genome shotgun (WGS) entry which is preliminary data.</text>
</comment>
<proteinExistence type="predicted"/>
<dbReference type="GO" id="GO:0016874">
    <property type="term" value="F:ligase activity"/>
    <property type="evidence" value="ECO:0007669"/>
    <property type="project" value="UniProtKB-KW"/>
</dbReference>
<evidence type="ECO:0000313" key="2">
    <source>
        <dbReference type="Proteomes" id="UP001262032"/>
    </source>
</evidence>
<evidence type="ECO:0000313" key="1">
    <source>
        <dbReference type="EMBL" id="MDR7163223.1"/>
    </source>
</evidence>
<organism evidence="1 2">
    <name type="scientific">Pseudarthrobacter oxydans</name>
    <name type="common">Arthrobacter oxydans</name>
    <dbReference type="NCBI Taxonomy" id="1671"/>
    <lineage>
        <taxon>Bacteria</taxon>
        <taxon>Bacillati</taxon>
        <taxon>Actinomycetota</taxon>
        <taxon>Actinomycetes</taxon>
        <taxon>Micrococcales</taxon>
        <taxon>Micrococcaceae</taxon>
        <taxon>Pseudarthrobacter</taxon>
    </lineage>
</organism>
<dbReference type="Proteomes" id="UP001262032">
    <property type="component" value="Unassembled WGS sequence"/>
</dbReference>
<dbReference type="EMBL" id="JAVDWN010000003">
    <property type="protein sequence ID" value="MDR7163223.1"/>
    <property type="molecule type" value="Genomic_DNA"/>
</dbReference>
<gene>
    <name evidence="1" type="ORF">J2X12_001236</name>
</gene>
<dbReference type="SUPFAM" id="SSF55144">
    <property type="entry name" value="LigT-like"/>
    <property type="match status" value="1"/>
</dbReference>